<dbReference type="InterPro" id="IPR027417">
    <property type="entry name" value="P-loop_NTPase"/>
</dbReference>
<feature type="domain" description="ABC transporter" evidence="8">
    <location>
        <begin position="7"/>
        <end position="241"/>
    </location>
</feature>
<dbReference type="CDD" id="cd03300">
    <property type="entry name" value="ABC_PotA_N"/>
    <property type="match status" value="1"/>
</dbReference>
<dbReference type="GO" id="GO:0015594">
    <property type="term" value="F:ABC-type putrescine transporter activity"/>
    <property type="evidence" value="ECO:0007669"/>
    <property type="project" value="InterPro"/>
</dbReference>
<dbReference type="SMART" id="SM00382">
    <property type="entry name" value="AAA"/>
    <property type="match status" value="1"/>
</dbReference>
<keyword evidence="2 7" id="KW-1003">Cell membrane</keyword>
<dbReference type="PANTHER" id="PTHR42781">
    <property type="entry name" value="SPERMIDINE/PUTRESCINE IMPORT ATP-BINDING PROTEIN POTA"/>
    <property type="match status" value="1"/>
</dbReference>
<evidence type="ECO:0000256" key="2">
    <source>
        <dbReference type="ARBA" id="ARBA00022475"/>
    </source>
</evidence>
<dbReference type="PROSITE" id="PS50893">
    <property type="entry name" value="ABC_TRANSPORTER_2"/>
    <property type="match status" value="1"/>
</dbReference>
<proteinExistence type="inferred from homology"/>
<keyword evidence="3 7" id="KW-0547">Nucleotide-binding</keyword>
<dbReference type="Pfam" id="PF00005">
    <property type="entry name" value="ABC_tran"/>
    <property type="match status" value="1"/>
</dbReference>
<keyword evidence="10" id="KW-1185">Reference proteome</keyword>
<keyword evidence="6 7" id="KW-0472">Membrane</keyword>
<dbReference type="InterPro" id="IPR017871">
    <property type="entry name" value="ABC_transporter-like_CS"/>
</dbReference>
<dbReference type="InterPro" id="IPR005893">
    <property type="entry name" value="PotA-like"/>
</dbReference>
<comment type="caution">
    <text evidence="9">The sequence shown here is derived from an EMBL/GenBank/DDBJ whole genome shotgun (WGS) entry which is preliminary data.</text>
</comment>
<evidence type="ECO:0000259" key="8">
    <source>
        <dbReference type="PROSITE" id="PS50893"/>
    </source>
</evidence>
<reference evidence="9" key="1">
    <citation type="submission" date="2022-06" db="EMBL/GenBank/DDBJ databases">
        <title>Sequencing the genomes of 1000 actinobacteria strains.</title>
        <authorList>
            <person name="Klenk H.-P."/>
        </authorList>
    </citation>
    <scope>NUCLEOTIDE SEQUENCE</scope>
    <source>
        <strain evidence="9">DSM 46694</strain>
    </source>
</reference>
<dbReference type="InterPro" id="IPR003439">
    <property type="entry name" value="ABC_transporter-like_ATP-bd"/>
</dbReference>
<dbReference type="PANTHER" id="PTHR42781:SF4">
    <property type="entry name" value="SPERMIDINE_PUTRESCINE IMPORT ATP-BINDING PROTEIN POTA"/>
    <property type="match status" value="1"/>
</dbReference>
<organism evidence="9 10">
    <name type="scientific">Nonomuraea thailandensis</name>
    <dbReference type="NCBI Taxonomy" id="1188745"/>
    <lineage>
        <taxon>Bacteria</taxon>
        <taxon>Bacillati</taxon>
        <taxon>Actinomycetota</taxon>
        <taxon>Actinomycetes</taxon>
        <taxon>Streptosporangiales</taxon>
        <taxon>Streptosporangiaceae</taxon>
        <taxon>Nonomuraea</taxon>
    </lineage>
</organism>
<dbReference type="InterPro" id="IPR003593">
    <property type="entry name" value="AAA+_ATPase"/>
</dbReference>
<dbReference type="GO" id="GO:0016887">
    <property type="term" value="F:ATP hydrolysis activity"/>
    <property type="evidence" value="ECO:0007669"/>
    <property type="project" value="InterPro"/>
</dbReference>
<evidence type="ECO:0000313" key="9">
    <source>
        <dbReference type="EMBL" id="MCP2361151.1"/>
    </source>
</evidence>
<dbReference type="InterPro" id="IPR017879">
    <property type="entry name" value="PotA_ATP-bd"/>
</dbReference>
<keyword evidence="4 7" id="KW-0067">ATP-binding</keyword>
<sequence length="355" mass="38366">MTGLSAIELADVVKEYHSHGEVVQAVRGVTLGIEEGEFFSLLGPSGCGKTTTMRMIAGFEAPTKGLVKLYGQDVTNVPPNKRDVNMVFQSYALFPHMSVWDNVAFGLKQRKSPKAEIDRRVGEMLEIVDLADRGRRMPRQLSGGQQQRVALARALVNRPRALLLDEPLGALDLKLRQAMQIELKRIQREVGITFVYVTHDQSEALTMSDRIAVMNDGVVEQLAGPREIYERPATAFVAGFIGTSNLLAGAATGGELKVGGGRVLVPGQDGDVTVTVRPEKITIGTDEPAQGLSAVRGTVAEVVYLGTYNSYAVSLADGAEVTVFQQNAHDATATAERGDSVWLSWQAQHSYVIGS</sequence>
<evidence type="ECO:0000256" key="5">
    <source>
        <dbReference type="ARBA" id="ARBA00022967"/>
    </source>
</evidence>
<dbReference type="InterPro" id="IPR008995">
    <property type="entry name" value="Mo/tungstate-bd_C_term_dom"/>
</dbReference>
<evidence type="ECO:0000256" key="3">
    <source>
        <dbReference type="ARBA" id="ARBA00022741"/>
    </source>
</evidence>
<protein>
    <recommendedName>
        <fullName evidence="7">Spermidine/putrescine import ATP-binding protein PotA</fullName>
        <ecNumber evidence="7">7.6.2.11</ecNumber>
    </recommendedName>
</protein>
<keyword evidence="1 7" id="KW-0813">Transport</keyword>
<dbReference type="PROSITE" id="PS00211">
    <property type="entry name" value="ABC_TRANSPORTER_1"/>
    <property type="match status" value="1"/>
</dbReference>
<dbReference type="Gene3D" id="2.40.50.100">
    <property type="match status" value="1"/>
</dbReference>
<dbReference type="EC" id="7.6.2.11" evidence="7"/>
<dbReference type="InterPro" id="IPR050093">
    <property type="entry name" value="ABC_SmlMolc_Importer"/>
</dbReference>
<dbReference type="AlphaFoldDB" id="A0A9X2K8U1"/>
<name>A0A9X2K8U1_9ACTN</name>
<dbReference type="FunFam" id="3.40.50.300:FF:000042">
    <property type="entry name" value="Maltose/maltodextrin ABC transporter, ATP-binding protein"/>
    <property type="match status" value="1"/>
</dbReference>
<accession>A0A9X2K8U1</accession>
<evidence type="ECO:0000313" key="10">
    <source>
        <dbReference type="Proteomes" id="UP001139648"/>
    </source>
</evidence>
<dbReference type="GO" id="GO:0043190">
    <property type="term" value="C:ATP-binding cassette (ABC) transporter complex"/>
    <property type="evidence" value="ECO:0007669"/>
    <property type="project" value="InterPro"/>
</dbReference>
<comment type="similarity">
    <text evidence="7">Belongs to the ABC transporter superfamily. Spermidine/putrescine importer (TC 3.A.1.11.1) family.</text>
</comment>
<evidence type="ECO:0000256" key="1">
    <source>
        <dbReference type="ARBA" id="ARBA00022448"/>
    </source>
</evidence>
<evidence type="ECO:0000256" key="7">
    <source>
        <dbReference type="RuleBase" id="RU364083"/>
    </source>
</evidence>
<keyword evidence="5 7" id="KW-1278">Translocase</keyword>
<comment type="function">
    <text evidence="7">Part of the ABC transporter complex PotABCD involved in spermidine/putrescine import. Responsible for energy coupling to the transport system.</text>
</comment>
<evidence type="ECO:0000256" key="4">
    <source>
        <dbReference type="ARBA" id="ARBA00022840"/>
    </source>
</evidence>
<dbReference type="GO" id="GO:0005524">
    <property type="term" value="F:ATP binding"/>
    <property type="evidence" value="ECO:0007669"/>
    <property type="project" value="UniProtKB-KW"/>
</dbReference>
<gene>
    <name evidence="7" type="primary">potA</name>
    <name evidence="9" type="ORF">HD597_008171</name>
</gene>
<dbReference type="Gene3D" id="3.40.50.300">
    <property type="entry name" value="P-loop containing nucleotide triphosphate hydrolases"/>
    <property type="match status" value="1"/>
</dbReference>
<dbReference type="RefSeq" id="WP_253749698.1">
    <property type="nucleotide sequence ID" value="NZ_BAABKA010000002.1"/>
</dbReference>
<dbReference type="Proteomes" id="UP001139648">
    <property type="component" value="Unassembled WGS sequence"/>
</dbReference>
<dbReference type="EMBL" id="JAMZEB010000002">
    <property type="protein sequence ID" value="MCP2361151.1"/>
    <property type="molecule type" value="Genomic_DNA"/>
</dbReference>
<dbReference type="SUPFAM" id="SSF50331">
    <property type="entry name" value="MOP-like"/>
    <property type="match status" value="1"/>
</dbReference>
<dbReference type="Pfam" id="PF08402">
    <property type="entry name" value="TOBE_2"/>
    <property type="match status" value="1"/>
</dbReference>
<comment type="subunit">
    <text evidence="7">The complex is composed of two ATP-binding proteins (PotA), two transmembrane proteins (PotB and PotC) and a solute-binding protein (PotD).</text>
</comment>
<dbReference type="NCBIfam" id="TIGR01187">
    <property type="entry name" value="potA"/>
    <property type="match status" value="1"/>
</dbReference>
<comment type="catalytic activity">
    <reaction evidence="7">
        <text>ATP + H2O + polyamine-[polyamine-binding protein]Side 1 = ADP + phosphate + polyamineSide 2 + [polyamine-binding protein]Side 1.</text>
        <dbReference type="EC" id="7.6.2.11"/>
    </reaction>
</comment>
<dbReference type="InterPro" id="IPR013611">
    <property type="entry name" value="Transp-assoc_OB_typ2"/>
</dbReference>
<evidence type="ECO:0000256" key="6">
    <source>
        <dbReference type="ARBA" id="ARBA00023136"/>
    </source>
</evidence>
<dbReference type="SUPFAM" id="SSF52540">
    <property type="entry name" value="P-loop containing nucleoside triphosphate hydrolases"/>
    <property type="match status" value="1"/>
</dbReference>